<proteinExistence type="predicted"/>
<evidence type="ECO:0000313" key="1">
    <source>
        <dbReference type="EMBL" id="GAI79071.1"/>
    </source>
</evidence>
<name>X1SIW5_9ZZZZ</name>
<organism evidence="1">
    <name type="scientific">marine sediment metagenome</name>
    <dbReference type="NCBI Taxonomy" id="412755"/>
    <lineage>
        <taxon>unclassified sequences</taxon>
        <taxon>metagenomes</taxon>
        <taxon>ecological metagenomes</taxon>
    </lineage>
</organism>
<dbReference type="EMBL" id="BARW01008000">
    <property type="protein sequence ID" value="GAI79071.1"/>
    <property type="molecule type" value="Genomic_DNA"/>
</dbReference>
<reference evidence="1" key="1">
    <citation type="journal article" date="2014" name="Front. Microbiol.">
        <title>High frequency of phylogenetically diverse reductive dehalogenase-homologous genes in deep subseafloor sedimentary metagenomes.</title>
        <authorList>
            <person name="Kawai M."/>
            <person name="Futagami T."/>
            <person name="Toyoda A."/>
            <person name="Takaki Y."/>
            <person name="Nishi S."/>
            <person name="Hori S."/>
            <person name="Arai W."/>
            <person name="Tsubouchi T."/>
            <person name="Morono Y."/>
            <person name="Uchiyama I."/>
            <person name="Ito T."/>
            <person name="Fujiyama A."/>
            <person name="Inagaki F."/>
            <person name="Takami H."/>
        </authorList>
    </citation>
    <scope>NUCLEOTIDE SEQUENCE</scope>
    <source>
        <strain evidence="1">Expedition CK06-06</strain>
    </source>
</reference>
<comment type="caution">
    <text evidence="1">The sequence shown here is derived from an EMBL/GenBank/DDBJ whole genome shotgun (WGS) entry which is preliminary data.</text>
</comment>
<dbReference type="AlphaFoldDB" id="X1SIW5"/>
<sequence length="180" mass="19286">MTIRLVNGILIDADTLDGSTLALLALVTDLTTHADLITGMHGVVVAHKTADETLNNDDTLQNDDHLFFAVAVNEVWEVFVAVMAQSPTLTTLKSLFAIPAAATFMELGTLKWSALDTLTDLTVERAQGGMVATAKKLQFRGLYVGGANAGSIQFQWAQNAATAEDTKVLADSFIIAHRLK</sequence>
<gene>
    <name evidence="1" type="ORF">S12H4_16528</name>
</gene>
<accession>X1SIW5</accession>
<protein>
    <submittedName>
        <fullName evidence="1">Uncharacterized protein</fullName>
    </submittedName>
</protein>